<dbReference type="Gene3D" id="3.90.180.10">
    <property type="entry name" value="Medium-chain alcohol dehydrogenases, catalytic domain"/>
    <property type="match status" value="1"/>
</dbReference>
<evidence type="ECO:0000313" key="10">
    <source>
        <dbReference type="Proteomes" id="UP001479436"/>
    </source>
</evidence>
<comment type="caution">
    <text evidence="9">The sequence shown here is derived from an EMBL/GenBank/DDBJ whole genome shotgun (WGS) entry which is preliminary data.</text>
</comment>
<evidence type="ECO:0000313" key="9">
    <source>
        <dbReference type="EMBL" id="KAK9761739.1"/>
    </source>
</evidence>
<dbReference type="InterPro" id="IPR013149">
    <property type="entry name" value="ADH-like_C"/>
</dbReference>
<evidence type="ECO:0000256" key="3">
    <source>
        <dbReference type="ARBA" id="ARBA00022833"/>
    </source>
</evidence>
<dbReference type="Gene3D" id="3.40.50.720">
    <property type="entry name" value="NAD(P)-binding Rossmann-like Domain"/>
    <property type="match status" value="1"/>
</dbReference>
<dbReference type="Pfam" id="PF08240">
    <property type="entry name" value="ADH_N"/>
    <property type="match status" value="1"/>
</dbReference>
<dbReference type="PANTHER" id="PTHR42813">
    <property type="entry name" value="ZINC-TYPE ALCOHOL DEHYDROGENASE-LIKE"/>
    <property type="match status" value="1"/>
</dbReference>
<proteinExistence type="inferred from homology"/>
<feature type="domain" description="Alcohol dehydrogenase-like N-terminal" evidence="8">
    <location>
        <begin position="54"/>
        <end position="177"/>
    </location>
</feature>
<comment type="cofactor">
    <cofactor evidence="1 5">
        <name>Zn(2+)</name>
        <dbReference type="ChEBI" id="CHEBI:29105"/>
    </cofactor>
</comment>
<dbReference type="PROSITE" id="PS00059">
    <property type="entry name" value="ADH_ZINC"/>
    <property type="match status" value="1"/>
</dbReference>
<dbReference type="SUPFAM" id="SSF50129">
    <property type="entry name" value="GroES-like"/>
    <property type="match status" value="1"/>
</dbReference>
<accession>A0ABR2WJP2</accession>
<protein>
    <recommendedName>
        <fullName evidence="11">Alcohol dehydrogenase</fullName>
    </recommendedName>
</protein>
<dbReference type="Pfam" id="PF00107">
    <property type="entry name" value="ADH_zinc_N"/>
    <property type="match status" value="1"/>
</dbReference>
<dbReference type="Proteomes" id="UP001479436">
    <property type="component" value="Unassembled WGS sequence"/>
</dbReference>
<dbReference type="InterPro" id="IPR013154">
    <property type="entry name" value="ADH-like_N"/>
</dbReference>
<keyword evidence="3 5" id="KW-0862">Zinc</keyword>
<organism evidence="9 10">
    <name type="scientific">Basidiobolus ranarum</name>
    <dbReference type="NCBI Taxonomy" id="34480"/>
    <lineage>
        <taxon>Eukaryota</taxon>
        <taxon>Fungi</taxon>
        <taxon>Fungi incertae sedis</taxon>
        <taxon>Zoopagomycota</taxon>
        <taxon>Entomophthoromycotina</taxon>
        <taxon>Basidiobolomycetes</taxon>
        <taxon>Basidiobolales</taxon>
        <taxon>Basidiobolaceae</taxon>
        <taxon>Basidiobolus</taxon>
    </lineage>
</organism>
<name>A0ABR2WJP2_9FUNG</name>
<dbReference type="InterPro" id="IPR011032">
    <property type="entry name" value="GroES-like_sf"/>
</dbReference>
<evidence type="ECO:0000256" key="1">
    <source>
        <dbReference type="ARBA" id="ARBA00001947"/>
    </source>
</evidence>
<dbReference type="InterPro" id="IPR036291">
    <property type="entry name" value="NAD(P)-bd_dom_sf"/>
</dbReference>
<reference evidence="9 10" key="1">
    <citation type="submission" date="2023-04" db="EMBL/GenBank/DDBJ databases">
        <title>Genome of Basidiobolus ranarum AG-B5.</title>
        <authorList>
            <person name="Stajich J.E."/>
            <person name="Carter-House D."/>
            <person name="Gryganskyi A."/>
        </authorList>
    </citation>
    <scope>NUCLEOTIDE SEQUENCE [LARGE SCALE GENOMIC DNA]</scope>
    <source>
        <strain evidence="9 10">AG-B5</strain>
    </source>
</reference>
<keyword evidence="4" id="KW-0560">Oxidoreductase</keyword>
<evidence type="ECO:0000256" key="4">
    <source>
        <dbReference type="ARBA" id="ARBA00023002"/>
    </source>
</evidence>
<keyword evidence="10" id="KW-1185">Reference proteome</keyword>
<dbReference type="InterPro" id="IPR002328">
    <property type="entry name" value="ADH_Zn_CS"/>
</dbReference>
<sequence length="428" mass="46589">MSMLDHLRHNPDHKATAATTSGEGNVLTMKAVEWVSTAKVHINDHRVRVGLTDPREAIVRIIATTICGSDLHLYHKAIPGMKSGDIIGHEGIGIVDEVGAKCTKFQKGDRVTISAIIACGECEYCRKQQFSCCDNTNPSKDMNQMYGHRTAGLFGYSHLTGGYSGTQAEYVRVPYADQCLLALPENISDENALLLSDVACTSWHANELGEVHEGDVVCIWGAGPIGLATSYWAKFRGASRVLVVDNVPERLELAKVRTGAEIIDYNDGDVSEQLKKLVPGGVDVAIECVGSRYTKTLSHKIQMAIGLETDSVDVLIECIKSVKKGGCVSIIGDYVGLANQFPIGAMVEKSLTVRGGQLFAQKYWPYLIDLFSSGKADLSWVFTNRMDLEQADDAYVMFDKKKEGCVKVALYTAFGRSLTQDAVAPQGL</sequence>
<evidence type="ECO:0000256" key="6">
    <source>
        <dbReference type="SAM" id="MobiDB-lite"/>
    </source>
</evidence>
<evidence type="ECO:0000259" key="8">
    <source>
        <dbReference type="Pfam" id="PF08240"/>
    </source>
</evidence>
<dbReference type="PANTHER" id="PTHR42813:SF1">
    <property type="entry name" value="DEHYDROGENASE, PUTATIVE (AFU_ORTHOLOGUE AFUA_5G03930)-RELATED"/>
    <property type="match status" value="1"/>
</dbReference>
<gene>
    <name evidence="9" type="ORF">K7432_013134</name>
</gene>
<dbReference type="SUPFAM" id="SSF51735">
    <property type="entry name" value="NAD(P)-binding Rossmann-fold domains"/>
    <property type="match status" value="1"/>
</dbReference>
<evidence type="ECO:0000256" key="2">
    <source>
        <dbReference type="ARBA" id="ARBA00022723"/>
    </source>
</evidence>
<feature type="domain" description="Alcohol dehydrogenase-like C-terminal" evidence="7">
    <location>
        <begin position="224"/>
        <end position="293"/>
    </location>
</feature>
<comment type="similarity">
    <text evidence="5">Belongs to the zinc-containing alcohol dehydrogenase family.</text>
</comment>
<dbReference type="CDD" id="cd08283">
    <property type="entry name" value="FDH_like_1"/>
    <property type="match status" value="1"/>
</dbReference>
<evidence type="ECO:0000256" key="5">
    <source>
        <dbReference type="RuleBase" id="RU361277"/>
    </source>
</evidence>
<feature type="compositionally biased region" description="Basic and acidic residues" evidence="6">
    <location>
        <begin position="1"/>
        <end position="15"/>
    </location>
</feature>
<feature type="region of interest" description="Disordered" evidence="6">
    <location>
        <begin position="1"/>
        <end position="21"/>
    </location>
</feature>
<evidence type="ECO:0000259" key="7">
    <source>
        <dbReference type="Pfam" id="PF00107"/>
    </source>
</evidence>
<evidence type="ECO:0008006" key="11">
    <source>
        <dbReference type="Google" id="ProtNLM"/>
    </source>
</evidence>
<dbReference type="EMBL" id="JASJQH010001243">
    <property type="protein sequence ID" value="KAK9761739.1"/>
    <property type="molecule type" value="Genomic_DNA"/>
</dbReference>
<keyword evidence="2 5" id="KW-0479">Metal-binding</keyword>